<evidence type="ECO:0000256" key="1">
    <source>
        <dbReference type="SAM" id="SignalP"/>
    </source>
</evidence>
<dbReference type="Proteomes" id="UP001517247">
    <property type="component" value="Unassembled WGS sequence"/>
</dbReference>
<reference evidence="2 3" key="1">
    <citation type="submission" date="2024-12" db="EMBL/GenBank/DDBJ databases">
        <authorList>
            <person name="Hu S."/>
        </authorList>
    </citation>
    <scope>NUCLEOTIDE SEQUENCE [LARGE SCALE GENOMIC DNA]</scope>
    <source>
        <strain evidence="2 3">THG-T11</strain>
    </source>
</reference>
<protein>
    <submittedName>
        <fullName evidence="2">Beta strand repeat-containing protein</fullName>
    </submittedName>
</protein>
<proteinExistence type="predicted"/>
<evidence type="ECO:0000313" key="3">
    <source>
        <dbReference type="Proteomes" id="UP001517247"/>
    </source>
</evidence>
<keyword evidence="3" id="KW-1185">Reference proteome</keyword>
<comment type="caution">
    <text evidence="2">The sequence shown here is derived from an EMBL/GenBank/DDBJ whole genome shotgun (WGS) entry which is preliminary data.</text>
</comment>
<feature type="chain" id="PRO_5045184698" evidence="1">
    <location>
        <begin position="24"/>
        <end position="1395"/>
    </location>
</feature>
<dbReference type="RefSeq" id="WP_138722728.1">
    <property type="nucleotide sequence ID" value="NZ_SSHJ02000005.1"/>
</dbReference>
<keyword evidence="1" id="KW-0732">Signal</keyword>
<dbReference type="Gene3D" id="2.120.10.80">
    <property type="entry name" value="Kelch-type beta propeller"/>
    <property type="match status" value="1"/>
</dbReference>
<dbReference type="PANTHER" id="PTHR24023:SF1082">
    <property type="entry name" value="COLLAGEN TRIPLE HELIX REPEAT"/>
    <property type="match status" value="1"/>
</dbReference>
<organism evidence="2 3">
    <name type="scientific">Pedobacter ureilyticus</name>
    <dbReference type="NCBI Taxonomy" id="1393051"/>
    <lineage>
        <taxon>Bacteria</taxon>
        <taxon>Pseudomonadati</taxon>
        <taxon>Bacteroidota</taxon>
        <taxon>Sphingobacteriia</taxon>
        <taxon>Sphingobacteriales</taxon>
        <taxon>Sphingobacteriaceae</taxon>
        <taxon>Pedobacter</taxon>
    </lineage>
</organism>
<dbReference type="SUPFAM" id="SSF117281">
    <property type="entry name" value="Kelch motif"/>
    <property type="match status" value="1"/>
</dbReference>
<dbReference type="InterPro" id="IPR015915">
    <property type="entry name" value="Kelch-typ_b-propeller"/>
</dbReference>
<dbReference type="InterPro" id="IPR050149">
    <property type="entry name" value="Collagen_superfamily"/>
</dbReference>
<dbReference type="PANTHER" id="PTHR24023">
    <property type="entry name" value="COLLAGEN ALPHA"/>
    <property type="match status" value="1"/>
</dbReference>
<dbReference type="InterPro" id="IPR011049">
    <property type="entry name" value="Serralysin-like_metalloprot_C"/>
</dbReference>
<feature type="signal peptide" evidence="1">
    <location>
        <begin position="1"/>
        <end position="23"/>
    </location>
</feature>
<gene>
    <name evidence="2" type="ORF">E6A44_008655</name>
</gene>
<accession>A0ABW9J544</accession>
<sequence>MKRIIRTTALCALLVAAAELAQAQVKIGDNPTVINKASILELESSTKGLLFPRVSLINTTTWSLASGSTPVAGMMVYNIKTVASGFSGTSAYPAIAGDGTGIYYWDGNGWVAAKGLNGADGKSVTGAAGAPGATTPGNEGDTYINTTTGDTYIKQGNTWVLNGNIKGAKGDPGVVGVQGMPGTNGTPGTPGSGTPGAPGAGVTIVTNDSGTWVYNPTTNTWTNINGPKGDKGDPGVVGVQGMPGSGTPGTPGTPGGPGAGVTIVTNDSGTWVYNPTTNTWTNINGPKGDKGDPGVVGVQGMPGSGTPGTPGTPGGPGAGVTIVTNDSGTWVYNPSTNTWTNINGPKGDKGDPGVVGVQGMPGSGTPGTPGTPGGPGAGVTIVTNDSGTWVYNPTTNTWTNINGPKGDKGDPGVVGVQGMPGSGTPGTPGTPGGPGAGVTIVTNDSGTWVYNPTTNTWTNINGPKGDKGDPGVVGVQGMPGSGTPGTPGTPGGPGAGITIVTNDSGTWVYNPSTNTWTNINGPKGDKGDAGTFTATVDNGLNFSTPTNIQLGGTLIKPTTITTDATQTLAIAGLQSGVATGATPDKIVVADPTTGVLKQVDRSTFDADLRLVGTRNHITKDAGVGSNGTNGGFADNIFIGQNVGSASTNASGQSNGNVGIGTNALKDNIGINNVAIGLGAAVLNKSGSLNTAVGAYALQNNTDGGSNAGFGHWSLSNTTTGNENTAVGTRSGNNITTGSWNITLGSQAWVPSATASNQLSIGNLIYGTGLDGRFPNISTGNIGIGVKAPSEKLDINGRLRVRTFDPGLTTDNFVVADANGVLKTVPSTSINATDWHITGNVGTTAANFLGTTDDVPLNFKIDNTVAGNVSKTGTSFGYKANTGTGDHNTAFGLEALSLVTTGLNNTAMGAQALRVNTGSANTAFGNEALVSNTTGGANVAVGNYAMRMSTTGTGNTALGNSAMSQNTQGALNVAIGGNALLRNTTGFDNVALGTGSLQTNTTGYRNVAIGGSADVSADNLTNAIAIGFQSRVGASNSLALGGTDFYQVNVGINTPTPSNKLHIVGNGTADPVRIEGLQAGAATDNMVVADASGVLKTLAIPSSVNIYNANGSLTSNRVVTLAGKNLTFTSPERDIVFDSNGRIANIAKTGYEADIFLSSGSGATYNRFDLQSFSNGQTNLTASGAGAQQLLLGTHATQVAAPLLFSTSSGGGALGTEKMRITGTGNVGIAANVPTEKLDIGQGNVRIRDINSNTGAASDKVVVADATGVLKTVSAVAPQFFYTPSLVLPTSNSNLPSYVTYAGGTFTVNLHGVYASQFGMAGNVSGAARTAIKSPTATTLPVLGAAALEYFVTYFDNTVFDPASITLSDAGVLTYQVLSTGTVSEKTYMNIVFKVK</sequence>
<name>A0ABW9J544_9SPHI</name>
<dbReference type="EMBL" id="SSHJ02000005">
    <property type="protein sequence ID" value="MFN0255639.1"/>
    <property type="molecule type" value="Genomic_DNA"/>
</dbReference>
<dbReference type="Gene3D" id="2.150.10.10">
    <property type="entry name" value="Serralysin-like metalloprotease, C-terminal"/>
    <property type="match status" value="1"/>
</dbReference>
<evidence type="ECO:0000313" key="2">
    <source>
        <dbReference type="EMBL" id="MFN0255639.1"/>
    </source>
</evidence>